<reference evidence="2 3" key="3">
    <citation type="journal article" date="2013" name="Rice">
        <title>Improvement of the Oryza sativa Nipponbare reference genome using next generation sequence and optical map data.</title>
        <authorList>
            <person name="Kawahara Y."/>
            <person name="de la Bastide M."/>
            <person name="Hamilton J.P."/>
            <person name="Kanamori H."/>
            <person name="McCombie W.R."/>
            <person name="Ouyang S."/>
            <person name="Schwartz D.C."/>
            <person name="Tanaka T."/>
            <person name="Wu J."/>
            <person name="Zhou S."/>
            <person name="Childs K.L."/>
            <person name="Davidson R.M."/>
            <person name="Lin H."/>
            <person name="Quesada-Ocampo L."/>
            <person name="Vaillancourt B."/>
            <person name="Sakai H."/>
            <person name="Lee S.S."/>
            <person name="Kim J."/>
            <person name="Numa H."/>
            <person name="Itoh T."/>
            <person name="Buell C.R."/>
            <person name="Matsumoto T."/>
        </authorList>
    </citation>
    <scope>NUCLEOTIDE SEQUENCE [LARGE SCALE GENOMIC DNA]</scope>
    <source>
        <strain evidence="3">cv. Nipponbare</strain>
    </source>
</reference>
<keyword evidence="3" id="KW-1185">Reference proteome</keyword>
<accession>A0A0P0VZK7</accession>
<organism evidence="2 3">
    <name type="scientific">Oryza sativa subsp. japonica</name>
    <name type="common">Rice</name>
    <dbReference type="NCBI Taxonomy" id="39947"/>
    <lineage>
        <taxon>Eukaryota</taxon>
        <taxon>Viridiplantae</taxon>
        <taxon>Streptophyta</taxon>
        <taxon>Embryophyta</taxon>
        <taxon>Tracheophyta</taxon>
        <taxon>Spermatophyta</taxon>
        <taxon>Magnoliopsida</taxon>
        <taxon>Liliopsida</taxon>
        <taxon>Poales</taxon>
        <taxon>Poaceae</taxon>
        <taxon>BOP clade</taxon>
        <taxon>Oryzoideae</taxon>
        <taxon>Oryzeae</taxon>
        <taxon>Oryzinae</taxon>
        <taxon>Oryza</taxon>
        <taxon>Oryza sativa</taxon>
    </lineage>
</organism>
<evidence type="ECO:0000313" key="3">
    <source>
        <dbReference type="Proteomes" id="UP000059680"/>
    </source>
</evidence>
<reference evidence="3" key="1">
    <citation type="journal article" date="2005" name="Nature">
        <title>The map-based sequence of the rice genome.</title>
        <authorList>
            <consortium name="International rice genome sequencing project (IRGSP)"/>
            <person name="Matsumoto T."/>
            <person name="Wu J."/>
            <person name="Kanamori H."/>
            <person name="Katayose Y."/>
            <person name="Fujisawa M."/>
            <person name="Namiki N."/>
            <person name="Mizuno H."/>
            <person name="Yamamoto K."/>
            <person name="Antonio B.A."/>
            <person name="Baba T."/>
            <person name="Sakata K."/>
            <person name="Nagamura Y."/>
            <person name="Aoki H."/>
            <person name="Arikawa K."/>
            <person name="Arita K."/>
            <person name="Bito T."/>
            <person name="Chiden Y."/>
            <person name="Fujitsuka N."/>
            <person name="Fukunaka R."/>
            <person name="Hamada M."/>
            <person name="Harada C."/>
            <person name="Hayashi A."/>
            <person name="Hijishita S."/>
            <person name="Honda M."/>
            <person name="Hosokawa S."/>
            <person name="Ichikawa Y."/>
            <person name="Idonuma A."/>
            <person name="Iijima M."/>
            <person name="Ikeda M."/>
            <person name="Ikeno M."/>
            <person name="Ito K."/>
            <person name="Ito S."/>
            <person name="Ito T."/>
            <person name="Ito Y."/>
            <person name="Ito Y."/>
            <person name="Iwabuchi A."/>
            <person name="Kamiya K."/>
            <person name="Karasawa W."/>
            <person name="Kurita K."/>
            <person name="Katagiri S."/>
            <person name="Kikuta A."/>
            <person name="Kobayashi H."/>
            <person name="Kobayashi N."/>
            <person name="Machita K."/>
            <person name="Maehara T."/>
            <person name="Masukawa M."/>
            <person name="Mizubayashi T."/>
            <person name="Mukai Y."/>
            <person name="Nagasaki H."/>
            <person name="Nagata Y."/>
            <person name="Naito S."/>
            <person name="Nakashima M."/>
            <person name="Nakama Y."/>
            <person name="Nakamichi Y."/>
            <person name="Nakamura M."/>
            <person name="Meguro A."/>
            <person name="Negishi M."/>
            <person name="Ohta I."/>
            <person name="Ohta T."/>
            <person name="Okamoto M."/>
            <person name="Ono N."/>
            <person name="Saji S."/>
            <person name="Sakaguchi M."/>
            <person name="Sakai K."/>
            <person name="Shibata M."/>
            <person name="Shimokawa T."/>
            <person name="Song J."/>
            <person name="Takazaki Y."/>
            <person name="Terasawa K."/>
            <person name="Tsugane M."/>
            <person name="Tsuji K."/>
            <person name="Ueda S."/>
            <person name="Waki K."/>
            <person name="Yamagata H."/>
            <person name="Yamamoto M."/>
            <person name="Yamamoto S."/>
            <person name="Yamane H."/>
            <person name="Yoshiki S."/>
            <person name="Yoshihara R."/>
            <person name="Yukawa K."/>
            <person name="Zhong H."/>
            <person name="Yano M."/>
            <person name="Yuan Q."/>
            <person name="Ouyang S."/>
            <person name="Liu J."/>
            <person name="Jones K.M."/>
            <person name="Gansberger K."/>
            <person name="Moffat K."/>
            <person name="Hill J."/>
            <person name="Bera J."/>
            <person name="Fadrosh D."/>
            <person name="Jin S."/>
            <person name="Johri S."/>
            <person name="Kim M."/>
            <person name="Overton L."/>
            <person name="Reardon M."/>
            <person name="Tsitrin T."/>
            <person name="Vuong H."/>
            <person name="Weaver B."/>
            <person name="Ciecko A."/>
            <person name="Tallon L."/>
            <person name="Jackson J."/>
            <person name="Pai G."/>
            <person name="Aken S.V."/>
            <person name="Utterback T."/>
            <person name="Reidmuller S."/>
            <person name="Feldblyum T."/>
            <person name="Hsiao J."/>
            <person name="Zismann V."/>
            <person name="Iobst S."/>
            <person name="de Vazeille A.R."/>
            <person name="Buell C.R."/>
            <person name="Ying K."/>
            <person name="Li Y."/>
            <person name="Lu T."/>
            <person name="Huang Y."/>
            <person name="Zhao Q."/>
            <person name="Feng Q."/>
            <person name="Zhang L."/>
            <person name="Zhu J."/>
            <person name="Weng Q."/>
            <person name="Mu J."/>
            <person name="Lu Y."/>
            <person name="Fan D."/>
            <person name="Liu Y."/>
            <person name="Guan J."/>
            <person name="Zhang Y."/>
            <person name="Yu S."/>
            <person name="Liu X."/>
            <person name="Zhang Y."/>
            <person name="Hong G."/>
            <person name="Han B."/>
            <person name="Choisne N."/>
            <person name="Demange N."/>
            <person name="Orjeda G."/>
            <person name="Samain S."/>
            <person name="Cattolico L."/>
            <person name="Pelletier E."/>
            <person name="Couloux A."/>
            <person name="Segurens B."/>
            <person name="Wincker P."/>
            <person name="D'Hont A."/>
            <person name="Scarpelli C."/>
            <person name="Weissenbach J."/>
            <person name="Salanoubat M."/>
            <person name="Quetier F."/>
            <person name="Yu Y."/>
            <person name="Kim H.R."/>
            <person name="Rambo T."/>
            <person name="Currie J."/>
            <person name="Collura K."/>
            <person name="Luo M."/>
            <person name="Yang T."/>
            <person name="Ammiraju J.S.S."/>
            <person name="Engler F."/>
            <person name="Soderlund C."/>
            <person name="Wing R.A."/>
            <person name="Palmer L.E."/>
            <person name="de la Bastide M."/>
            <person name="Spiegel L."/>
            <person name="Nascimento L."/>
            <person name="Zutavern T."/>
            <person name="O'Shaughnessy A."/>
            <person name="Dike S."/>
            <person name="Dedhia N."/>
            <person name="Preston R."/>
            <person name="Balija V."/>
            <person name="McCombie W.R."/>
            <person name="Chow T."/>
            <person name="Chen H."/>
            <person name="Chung M."/>
            <person name="Chen C."/>
            <person name="Shaw J."/>
            <person name="Wu H."/>
            <person name="Hsiao K."/>
            <person name="Chao Y."/>
            <person name="Chu M."/>
            <person name="Cheng C."/>
            <person name="Hour A."/>
            <person name="Lee P."/>
            <person name="Lin S."/>
            <person name="Lin Y."/>
            <person name="Liou J."/>
            <person name="Liu S."/>
            <person name="Hsing Y."/>
            <person name="Raghuvanshi S."/>
            <person name="Mohanty A."/>
            <person name="Bharti A.K."/>
            <person name="Gaur A."/>
            <person name="Gupta V."/>
            <person name="Kumar D."/>
            <person name="Ravi V."/>
            <person name="Vij S."/>
            <person name="Kapur A."/>
            <person name="Khurana P."/>
            <person name="Khurana P."/>
            <person name="Khurana J.P."/>
            <person name="Tyagi A.K."/>
            <person name="Gaikwad K."/>
            <person name="Singh A."/>
            <person name="Dalal V."/>
            <person name="Srivastava S."/>
            <person name="Dixit A."/>
            <person name="Pal A.K."/>
            <person name="Ghazi I.A."/>
            <person name="Yadav M."/>
            <person name="Pandit A."/>
            <person name="Bhargava A."/>
            <person name="Sureshbabu K."/>
            <person name="Batra K."/>
            <person name="Sharma T.R."/>
            <person name="Mohapatra T."/>
            <person name="Singh N.K."/>
            <person name="Messing J."/>
            <person name="Nelson A.B."/>
            <person name="Fuks G."/>
            <person name="Kavchok S."/>
            <person name="Keizer G."/>
            <person name="Linton E."/>
            <person name="Llaca V."/>
            <person name="Song R."/>
            <person name="Tanyolac B."/>
            <person name="Young S."/>
            <person name="Ho-Il K."/>
            <person name="Hahn J.H."/>
            <person name="Sangsakoo G."/>
            <person name="Vanavichit A."/>
            <person name="de Mattos Luiz.A.T."/>
            <person name="Zimmer P.D."/>
            <person name="Malone G."/>
            <person name="Dellagostin O."/>
            <person name="de Oliveira A.C."/>
            <person name="Bevan M."/>
            <person name="Bancroft I."/>
            <person name="Minx P."/>
            <person name="Cordum H."/>
            <person name="Wilson R."/>
            <person name="Cheng Z."/>
            <person name="Jin W."/>
            <person name="Jiang J."/>
            <person name="Leong S.A."/>
            <person name="Iwama H."/>
            <person name="Gojobori T."/>
            <person name="Itoh T."/>
            <person name="Niimura Y."/>
            <person name="Fujii Y."/>
            <person name="Habara T."/>
            <person name="Sakai H."/>
            <person name="Sato Y."/>
            <person name="Wilson G."/>
            <person name="Kumar K."/>
            <person name="McCouch S."/>
            <person name="Juretic N."/>
            <person name="Hoen D."/>
            <person name="Wright S."/>
            <person name="Bruskiewich R."/>
            <person name="Bureau T."/>
            <person name="Miyao A."/>
            <person name="Hirochika H."/>
            <person name="Nishikawa T."/>
            <person name="Kadowaki K."/>
            <person name="Sugiura M."/>
            <person name="Burr B."/>
            <person name="Sasaki T."/>
        </authorList>
    </citation>
    <scope>NUCLEOTIDE SEQUENCE [LARGE SCALE GENOMIC DNA]</scope>
    <source>
        <strain evidence="3">cv. Nipponbare</strain>
    </source>
</reference>
<reference evidence="2 3" key="2">
    <citation type="journal article" date="2013" name="Plant Cell Physiol.">
        <title>Rice Annotation Project Database (RAP-DB): an integrative and interactive database for rice genomics.</title>
        <authorList>
            <person name="Sakai H."/>
            <person name="Lee S.S."/>
            <person name="Tanaka T."/>
            <person name="Numa H."/>
            <person name="Kim J."/>
            <person name="Kawahara Y."/>
            <person name="Wakimoto H."/>
            <person name="Yang C.C."/>
            <person name="Iwamoto M."/>
            <person name="Abe T."/>
            <person name="Yamada Y."/>
            <person name="Muto A."/>
            <person name="Inokuchi H."/>
            <person name="Ikemura T."/>
            <person name="Matsumoto T."/>
            <person name="Sasaki T."/>
            <person name="Itoh T."/>
        </authorList>
    </citation>
    <scope>NUCLEOTIDE SEQUENCE [LARGE SCALE GENOMIC DNA]</scope>
    <source>
        <strain evidence="3">cv. Nipponbare</strain>
    </source>
</reference>
<dbReference type="Proteomes" id="UP000059680">
    <property type="component" value="Chromosome 3"/>
</dbReference>
<dbReference type="PaxDb" id="39947-A0A0P0VZK7"/>
<dbReference type="EMBL" id="AP014959">
    <property type="protein sequence ID" value="BAS85020.1"/>
    <property type="molecule type" value="Genomic_DNA"/>
</dbReference>
<sequence>MDGDGWRRRQIGMMSSDDGGRRRQIRAVARQACRCPAAMPSLPRRCWWPKAANTAEEARADRTGVRLSPYSTATWLSPTWWPRRRRTESPVAAPSPDTSRLQVLQDPPWIWLK</sequence>
<gene>
    <name evidence="2" type="ordered locus">Os03g0575801</name>
    <name evidence="2" type="ORF">OSNPB_030575801</name>
</gene>
<feature type="region of interest" description="Disordered" evidence="1">
    <location>
        <begin position="86"/>
        <end position="113"/>
    </location>
</feature>
<protein>
    <submittedName>
        <fullName evidence="2">Os03g0575801 protein</fullName>
    </submittedName>
</protein>
<evidence type="ECO:0000256" key="1">
    <source>
        <dbReference type="SAM" id="MobiDB-lite"/>
    </source>
</evidence>
<evidence type="ECO:0000313" key="2">
    <source>
        <dbReference type="EMBL" id="BAS85020.1"/>
    </source>
</evidence>
<name>A0A0P0VZK7_ORYSJ</name>
<feature type="region of interest" description="Disordered" evidence="1">
    <location>
        <begin position="1"/>
        <end position="23"/>
    </location>
</feature>
<proteinExistence type="predicted"/>
<dbReference type="InParanoid" id="A0A0P0VZK7"/>
<dbReference type="AlphaFoldDB" id="A0A0P0VZK7"/>